<dbReference type="GO" id="GO:0008270">
    <property type="term" value="F:zinc ion binding"/>
    <property type="evidence" value="ECO:0007669"/>
    <property type="project" value="InterPro"/>
</dbReference>
<dbReference type="STRING" id="1196081.A0A364KVQ7"/>
<dbReference type="InterPro" id="IPR001128">
    <property type="entry name" value="Cyt_P450"/>
</dbReference>
<keyword evidence="9" id="KW-0472">Membrane</keyword>
<dbReference type="GO" id="GO:0006351">
    <property type="term" value="P:DNA-templated transcription"/>
    <property type="evidence" value="ECO:0007669"/>
    <property type="project" value="InterPro"/>
</dbReference>
<evidence type="ECO:0000259" key="10">
    <source>
        <dbReference type="SMART" id="SM00906"/>
    </source>
</evidence>
<dbReference type="SUPFAM" id="SSF48264">
    <property type="entry name" value="Cytochrome P450"/>
    <property type="match status" value="1"/>
</dbReference>
<dbReference type="InterPro" id="IPR053007">
    <property type="entry name" value="CYP450_monoxygenase_sec-met"/>
</dbReference>
<comment type="cofactor">
    <cofactor evidence="1 7">
        <name>heme</name>
        <dbReference type="ChEBI" id="CHEBI:30413"/>
    </cofactor>
</comment>
<reference evidence="11 12" key="1">
    <citation type="journal article" date="2017" name="Biotechnol. Biofuels">
        <title>Differential beta-glucosidase expression as a function of carbon source availability in Talaromyces amestolkiae: a genomic and proteomic approach.</title>
        <authorList>
            <person name="de Eugenio L.I."/>
            <person name="Mendez-Liter J.A."/>
            <person name="Nieto-Dominguez M."/>
            <person name="Alonso L."/>
            <person name="Gil-Munoz J."/>
            <person name="Barriuso J."/>
            <person name="Prieto A."/>
            <person name="Martinez M.J."/>
        </authorList>
    </citation>
    <scope>NUCLEOTIDE SEQUENCE [LARGE SCALE GENOMIC DNA]</scope>
    <source>
        <strain evidence="11 12">CIB</strain>
    </source>
</reference>
<dbReference type="CDD" id="cd12148">
    <property type="entry name" value="fungal_TF_MHR"/>
    <property type="match status" value="1"/>
</dbReference>
<dbReference type="CDD" id="cd11040">
    <property type="entry name" value="CYP7_CYP8-like"/>
    <property type="match status" value="1"/>
</dbReference>
<feature type="binding site" description="axial binding residue" evidence="7">
    <location>
        <position position="436"/>
    </location>
    <ligand>
        <name>heme</name>
        <dbReference type="ChEBI" id="CHEBI:30413"/>
    </ligand>
    <ligandPart>
        <name>Fe</name>
        <dbReference type="ChEBI" id="CHEBI:18248"/>
    </ligandPart>
</feature>
<dbReference type="GO" id="GO:0003677">
    <property type="term" value="F:DNA binding"/>
    <property type="evidence" value="ECO:0007669"/>
    <property type="project" value="InterPro"/>
</dbReference>
<dbReference type="EMBL" id="MIKG01000006">
    <property type="protein sequence ID" value="RAO67623.1"/>
    <property type="molecule type" value="Genomic_DNA"/>
</dbReference>
<dbReference type="Pfam" id="PF04082">
    <property type="entry name" value="Fungal_trans"/>
    <property type="match status" value="1"/>
</dbReference>
<dbReference type="PRINTS" id="PR00465">
    <property type="entry name" value="EP450IV"/>
</dbReference>
<dbReference type="PANTHER" id="PTHR47582:SF1">
    <property type="entry name" value="P450, PUTATIVE (EUROFUNG)-RELATED"/>
    <property type="match status" value="1"/>
</dbReference>
<feature type="transmembrane region" description="Helical" evidence="9">
    <location>
        <begin position="12"/>
        <end position="32"/>
    </location>
</feature>
<dbReference type="InterPro" id="IPR007219">
    <property type="entry name" value="XnlR_reg_dom"/>
</dbReference>
<keyword evidence="7" id="KW-0349">Heme</keyword>
<comment type="caution">
    <text evidence="11">The sequence shown here is derived from an EMBL/GenBank/DDBJ whole genome shotgun (WGS) entry which is preliminary data.</text>
</comment>
<evidence type="ECO:0000256" key="7">
    <source>
        <dbReference type="PIRSR" id="PIRSR602403-1"/>
    </source>
</evidence>
<evidence type="ECO:0000256" key="5">
    <source>
        <dbReference type="ARBA" id="ARBA00023004"/>
    </source>
</evidence>
<evidence type="ECO:0000313" key="12">
    <source>
        <dbReference type="Proteomes" id="UP000249363"/>
    </source>
</evidence>
<gene>
    <name evidence="11" type="ORF">BHQ10_003635</name>
</gene>
<evidence type="ECO:0000256" key="4">
    <source>
        <dbReference type="ARBA" id="ARBA00023002"/>
    </source>
</evidence>
<dbReference type="GeneID" id="63792851"/>
<protein>
    <recommendedName>
        <fullName evidence="10">Xylanolytic transcriptional activator regulatory domain-containing protein</fullName>
    </recommendedName>
</protein>
<feature type="region of interest" description="Disordered" evidence="8">
    <location>
        <begin position="528"/>
        <end position="575"/>
    </location>
</feature>
<keyword evidence="9" id="KW-1133">Transmembrane helix</keyword>
<dbReference type="InterPro" id="IPR036396">
    <property type="entry name" value="Cyt_P450_sf"/>
</dbReference>
<dbReference type="InterPro" id="IPR002403">
    <property type="entry name" value="Cyt_P450_E_grp-IV"/>
</dbReference>
<feature type="domain" description="Xylanolytic transcriptional activator regulatory" evidence="10">
    <location>
        <begin position="859"/>
        <end position="933"/>
    </location>
</feature>
<organism evidence="11 12">
    <name type="scientific">Talaromyces amestolkiae</name>
    <dbReference type="NCBI Taxonomy" id="1196081"/>
    <lineage>
        <taxon>Eukaryota</taxon>
        <taxon>Fungi</taxon>
        <taxon>Dikarya</taxon>
        <taxon>Ascomycota</taxon>
        <taxon>Pezizomycotina</taxon>
        <taxon>Eurotiomycetes</taxon>
        <taxon>Eurotiomycetidae</taxon>
        <taxon>Eurotiales</taxon>
        <taxon>Trichocomaceae</taxon>
        <taxon>Talaromyces</taxon>
        <taxon>Talaromyces sect. Talaromyces</taxon>
    </lineage>
</organism>
<comment type="similarity">
    <text evidence="2">Belongs to the cytochrome P450 family.</text>
</comment>
<dbReference type="Pfam" id="PF00067">
    <property type="entry name" value="p450"/>
    <property type="match status" value="1"/>
</dbReference>
<keyword evidence="6" id="KW-0539">Nucleus</keyword>
<dbReference type="RefSeq" id="XP_040732139.1">
    <property type="nucleotide sequence ID" value="XM_040875913.1"/>
</dbReference>
<dbReference type="GO" id="GO:0020037">
    <property type="term" value="F:heme binding"/>
    <property type="evidence" value="ECO:0007669"/>
    <property type="project" value="InterPro"/>
</dbReference>
<keyword evidence="5 7" id="KW-0408">Iron</keyword>
<keyword evidence="12" id="KW-1185">Reference proteome</keyword>
<feature type="compositionally biased region" description="Polar residues" evidence="8">
    <location>
        <begin position="553"/>
        <end position="570"/>
    </location>
</feature>
<evidence type="ECO:0000256" key="6">
    <source>
        <dbReference type="ARBA" id="ARBA00023242"/>
    </source>
</evidence>
<evidence type="ECO:0000256" key="2">
    <source>
        <dbReference type="ARBA" id="ARBA00010617"/>
    </source>
</evidence>
<keyword evidence="3 7" id="KW-0479">Metal-binding</keyword>
<dbReference type="GO" id="GO:0016705">
    <property type="term" value="F:oxidoreductase activity, acting on paired donors, with incorporation or reduction of molecular oxygen"/>
    <property type="evidence" value="ECO:0007669"/>
    <property type="project" value="InterPro"/>
</dbReference>
<sequence>MLANTLQSWFSNLLLPQVLLPSALTVIFFWILSRNRVDPREPPEIKPAIPVVGHIINLVRNGFSYYTKLSFQNPDLPIFTINIPGAKSYVITSPSLMSAVQRNSRNIAFDPFLDVAADRIAGCSPATCHALLEKRRGGLGVNQLMVEAMHPALLGEGLDGMNETMVKGLKSWIDELSHRGQTSFDLYEWCKEAMTVASTDSVWGPLNPYKDKFIRDCFWDFEGGVGKLIPKVAPHIVARKAWKGREALVGAFVDYYKAHGLKNASMLAHARYDVHITNGISLEEFARIEAGLGLGLLSNTVPTTFWLMFDLYSRPKLLEQLREEIRNNALYMNGNAATIDVADLRDKCPLLVSTFQESLRFRASGASTRFVYEDMMFDDKYLLRAGSIAYIPVRPVYSHADVWSQSSSDFIADRFLKSNPRKLGGFLGFGVSPSICPGRHFASAEIISFAAAMILRFDLSPVKVPSSWIEPRLNLSSVVATSTPPGEPFLVNMNVRDEYKDFNWDFRVSKGKGQFALVIGEGSDRAYRKRRLPNSANTANRDDSGSGSGRLPQMTTPGWQAPSLTRSQEGSPWRCDEERIPAIPRIQASSTKRPPRTAITAIAIQSRCTSFQSDDTRRFRDALTEPYPVGVLCVAAWVPCSFPKSVQKSQEREKALQQRISWLSRFVNEARLPDAVPVELIETGHDLTTTAVTHPSITPEQASIDGGHPWYGPVREQIPLAGCRRAEKSNPDTSTAPTLLDKATASRLADAYFRHVHRAYPFLDRDQVIQSLDSCFATASDDTVFMEMTRIPTRLAVVMAIGRTTLQRVNELGSSSVPIFDIPDKEIIHECLCKNDLISVEILTLLALYSLFEAHSIPPGSIVGILSRKVISLGLMRDSGSSYELSQVELERRRRLFWSVYVLDRMISVSYGLPPSINDEDIAVPLPSITVDEYASPDRYYYSMTLQVNRHVVALRRLEGKIMQNIHLSSSQRLAAISPSLSTSYYENTRREIDDWYTQGCLMSSSAMNDNDHLPFHNTITWHNVRYQNLYVLLYSPSRLNADRSVEEIEELQTAARKYVHSSLILQQQNHLPLNWITLCRFLMMGAVFFYCYVWRLNHFKSMGSVHVRSTHENQASLLSAASPRSTTGVQSRMYEIANDMALCVRIMESFSRDWAAAQRAAAIFRQFADYVATQQSTPFVQPTARNDQGIESLSRHYDPVLDAVMTASVLDVPMNEEQLNSLQTIREQIHELMKDTLGETTIYAYAVNEFESTAGLFKTGVGSRLFPSDNYGRASTAIGEFSDPDVSTDRSGRGMSLWLDVMDDLGLGVL</sequence>
<dbReference type="Gene3D" id="1.10.630.10">
    <property type="entry name" value="Cytochrome P450"/>
    <property type="match status" value="1"/>
</dbReference>
<evidence type="ECO:0000256" key="3">
    <source>
        <dbReference type="ARBA" id="ARBA00022723"/>
    </source>
</evidence>
<name>A0A364KVQ7_TALAM</name>
<dbReference type="GO" id="GO:0004497">
    <property type="term" value="F:monooxygenase activity"/>
    <property type="evidence" value="ECO:0007669"/>
    <property type="project" value="InterPro"/>
</dbReference>
<evidence type="ECO:0000256" key="9">
    <source>
        <dbReference type="SAM" id="Phobius"/>
    </source>
</evidence>
<accession>A0A364KVQ7</accession>
<dbReference type="SMART" id="SM00906">
    <property type="entry name" value="Fungal_trans"/>
    <property type="match status" value="1"/>
</dbReference>
<dbReference type="GO" id="GO:0005506">
    <property type="term" value="F:iron ion binding"/>
    <property type="evidence" value="ECO:0007669"/>
    <property type="project" value="InterPro"/>
</dbReference>
<dbReference type="PANTHER" id="PTHR47582">
    <property type="entry name" value="P450, PUTATIVE (EUROFUNG)-RELATED"/>
    <property type="match status" value="1"/>
</dbReference>
<evidence type="ECO:0000256" key="8">
    <source>
        <dbReference type="SAM" id="MobiDB-lite"/>
    </source>
</evidence>
<evidence type="ECO:0000313" key="11">
    <source>
        <dbReference type="EMBL" id="RAO67623.1"/>
    </source>
</evidence>
<proteinExistence type="inferred from homology"/>
<evidence type="ECO:0000256" key="1">
    <source>
        <dbReference type="ARBA" id="ARBA00001971"/>
    </source>
</evidence>
<dbReference type="OrthoDB" id="25921at2759"/>
<keyword evidence="4" id="KW-0560">Oxidoreductase</keyword>
<keyword evidence="9" id="KW-0812">Transmembrane</keyword>
<dbReference type="Proteomes" id="UP000249363">
    <property type="component" value="Unassembled WGS sequence"/>
</dbReference>